<dbReference type="Pfam" id="PF12833">
    <property type="entry name" value="HTH_18"/>
    <property type="match status" value="1"/>
</dbReference>
<comment type="caution">
    <text evidence="5">The sequence shown here is derived from an EMBL/GenBank/DDBJ whole genome shotgun (WGS) entry which is preliminary data.</text>
</comment>
<evidence type="ECO:0000256" key="1">
    <source>
        <dbReference type="ARBA" id="ARBA00023015"/>
    </source>
</evidence>
<name>A0A2W7RC07_9BACT</name>
<dbReference type="InterPro" id="IPR042557">
    <property type="entry name" value="SCO4226"/>
</dbReference>
<dbReference type="Pfam" id="PF14026">
    <property type="entry name" value="SCO4226-like"/>
    <property type="match status" value="1"/>
</dbReference>
<dbReference type="SUPFAM" id="SSF55073">
    <property type="entry name" value="Nucleotide cyclase"/>
    <property type="match status" value="1"/>
</dbReference>
<dbReference type="SUPFAM" id="SSF46689">
    <property type="entry name" value="Homeodomain-like"/>
    <property type="match status" value="1"/>
</dbReference>
<keyword evidence="2" id="KW-0238">DNA-binding</keyword>
<protein>
    <submittedName>
        <fullName evidence="5">Uncharacterized protein DUF4242</fullName>
    </submittedName>
</protein>
<keyword evidence="3" id="KW-0804">Transcription</keyword>
<reference evidence="5 6" key="1">
    <citation type="submission" date="2018-06" db="EMBL/GenBank/DDBJ databases">
        <title>Genomic Encyclopedia of Archaeal and Bacterial Type Strains, Phase II (KMG-II): from individual species to whole genera.</title>
        <authorList>
            <person name="Goeker M."/>
        </authorList>
    </citation>
    <scope>NUCLEOTIDE SEQUENCE [LARGE SCALE GENOMIC DNA]</scope>
    <source>
        <strain evidence="5 6">DSM 19830</strain>
    </source>
</reference>
<dbReference type="PANTHER" id="PTHR43280:SF2">
    <property type="entry name" value="HTH-TYPE TRANSCRIPTIONAL REGULATOR EXSA"/>
    <property type="match status" value="1"/>
</dbReference>
<dbReference type="GO" id="GO:0043565">
    <property type="term" value="F:sequence-specific DNA binding"/>
    <property type="evidence" value="ECO:0007669"/>
    <property type="project" value="InterPro"/>
</dbReference>
<organism evidence="5 6">
    <name type="scientific">Algoriphagus chordae</name>
    <dbReference type="NCBI Taxonomy" id="237019"/>
    <lineage>
        <taxon>Bacteria</taxon>
        <taxon>Pseudomonadati</taxon>
        <taxon>Bacteroidota</taxon>
        <taxon>Cytophagia</taxon>
        <taxon>Cytophagales</taxon>
        <taxon>Cyclobacteriaceae</taxon>
        <taxon>Algoriphagus</taxon>
    </lineage>
</organism>
<evidence type="ECO:0000313" key="5">
    <source>
        <dbReference type="EMBL" id="PZX53247.1"/>
    </source>
</evidence>
<dbReference type="InterPro" id="IPR025336">
    <property type="entry name" value="SCO4226-like"/>
</dbReference>
<dbReference type="RefSeq" id="WP_158531158.1">
    <property type="nucleotide sequence ID" value="NZ_QKZT01000006.1"/>
</dbReference>
<dbReference type="Gene3D" id="1.10.10.60">
    <property type="entry name" value="Homeodomain-like"/>
    <property type="match status" value="1"/>
</dbReference>
<gene>
    <name evidence="5" type="ORF">LV85_01665</name>
</gene>
<dbReference type="InterPro" id="IPR009057">
    <property type="entry name" value="Homeodomain-like_sf"/>
</dbReference>
<accession>A0A2W7RC07</accession>
<feature type="domain" description="HTH araC/xylS-type" evidence="4">
    <location>
        <begin position="264"/>
        <end position="360"/>
    </location>
</feature>
<keyword evidence="6" id="KW-1185">Reference proteome</keyword>
<evidence type="ECO:0000259" key="4">
    <source>
        <dbReference type="PROSITE" id="PS01124"/>
    </source>
</evidence>
<dbReference type="GO" id="GO:0003700">
    <property type="term" value="F:DNA-binding transcription factor activity"/>
    <property type="evidence" value="ECO:0007669"/>
    <property type="project" value="InterPro"/>
</dbReference>
<sequence length="360" mass="40335">MPLFIDFHQFDKVTIDEVKTAHIADLKIQDEYGVKYHQFWVNEEAGTVFCLMEGPDTETCELVHHLAHGNVACAITEIQQGFYQVAMGNTVKSKGGVATFTSGEIDVAYRSVLVVSVRAITLARDSKDVKSLLLPTWAKELVMEKFVEFGGREIEWGDDDSLIAIFNDAKQSYKCANSIQEQLSSKPDMSPKIIFKMGLSAGLPVTEDGDFFDKVFKLSHRLCNSANDNQLLVSALIAKLANIDIQASTMKNRVMVPTEEQLLSDLFNITENNLSDMNFNMACLCKSIGMSRSQFYRKITAITGRSPVYFLRDLRLEKARVLLQQKSGNVTQVAMEVGYSNPSYFTKCYTEKFGFLPSLS</sequence>
<keyword evidence="1" id="KW-0805">Transcription regulation</keyword>
<dbReference type="Gene3D" id="3.30.70.1230">
    <property type="entry name" value="Nucleotide cyclase"/>
    <property type="match status" value="1"/>
</dbReference>
<dbReference type="InterPro" id="IPR029787">
    <property type="entry name" value="Nucleotide_cyclase"/>
</dbReference>
<dbReference type="PANTHER" id="PTHR43280">
    <property type="entry name" value="ARAC-FAMILY TRANSCRIPTIONAL REGULATOR"/>
    <property type="match status" value="1"/>
</dbReference>
<dbReference type="AlphaFoldDB" id="A0A2W7RC07"/>
<proteinExistence type="predicted"/>
<dbReference type="EMBL" id="QKZT01000006">
    <property type="protein sequence ID" value="PZX53247.1"/>
    <property type="molecule type" value="Genomic_DNA"/>
</dbReference>
<evidence type="ECO:0000313" key="6">
    <source>
        <dbReference type="Proteomes" id="UP000248882"/>
    </source>
</evidence>
<evidence type="ECO:0000256" key="3">
    <source>
        <dbReference type="ARBA" id="ARBA00023163"/>
    </source>
</evidence>
<dbReference type="Proteomes" id="UP000248882">
    <property type="component" value="Unassembled WGS sequence"/>
</dbReference>
<dbReference type="InterPro" id="IPR018060">
    <property type="entry name" value="HTH_AraC"/>
</dbReference>
<dbReference type="PROSITE" id="PS00041">
    <property type="entry name" value="HTH_ARAC_FAMILY_1"/>
    <property type="match status" value="1"/>
</dbReference>
<dbReference type="SMART" id="SM00342">
    <property type="entry name" value="HTH_ARAC"/>
    <property type="match status" value="1"/>
</dbReference>
<dbReference type="Gene3D" id="3.30.70.3090">
    <property type="entry name" value="ORF SCO4226, nickel-binding ferredoxin-like monomer"/>
    <property type="match status" value="1"/>
</dbReference>
<dbReference type="PROSITE" id="PS01124">
    <property type="entry name" value="HTH_ARAC_FAMILY_2"/>
    <property type="match status" value="1"/>
</dbReference>
<dbReference type="OrthoDB" id="135231at2"/>
<dbReference type="InterPro" id="IPR018062">
    <property type="entry name" value="HTH_AraC-typ_CS"/>
</dbReference>
<evidence type="ECO:0000256" key="2">
    <source>
        <dbReference type="ARBA" id="ARBA00023125"/>
    </source>
</evidence>